<dbReference type="GO" id="GO:0004842">
    <property type="term" value="F:ubiquitin-protein transferase activity"/>
    <property type="evidence" value="ECO:0007669"/>
    <property type="project" value="InterPro"/>
</dbReference>
<dbReference type="Gene3D" id="3.40.50.300">
    <property type="entry name" value="P-loop containing nucleotide triphosphate hydrolases"/>
    <property type="match status" value="1"/>
</dbReference>
<dbReference type="PANTHER" id="PTHR22605:SF16">
    <property type="entry name" value="E3 UBIQUITIN-PROTEIN LIGASE RNF213"/>
    <property type="match status" value="1"/>
</dbReference>
<dbReference type="InterPro" id="IPR031248">
    <property type="entry name" value="RNF213"/>
</dbReference>
<dbReference type="GO" id="GO:0002040">
    <property type="term" value="P:sprouting angiogenesis"/>
    <property type="evidence" value="ECO:0007669"/>
    <property type="project" value="TreeGrafter"/>
</dbReference>
<reference evidence="1" key="1">
    <citation type="submission" date="2019-04" db="EMBL/GenBank/DDBJ databases">
        <authorList>
            <person name="Alioto T."/>
            <person name="Alioto T."/>
        </authorList>
    </citation>
    <scope>NUCLEOTIDE SEQUENCE [LARGE SCALE GENOMIC DNA]</scope>
</reference>
<dbReference type="PANTHER" id="PTHR22605">
    <property type="entry name" value="RZ-TYPE DOMAIN-CONTAINING PROTEIN"/>
    <property type="match status" value="1"/>
</dbReference>
<organism evidence="1 2">
    <name type="scientific">Marmota monax</name>
    <name type="common">Woodchuck</name>
    <dbReference type="NCBI Taxonomy" id="9995"/>
    <lineage>
        <taxon>Eukaryota</taxon>
        <taxon>Metazoa</taxon>
        <taxon>Chordata</taxon>
        <taxon>Craniata</taxon>
        <taxon>Vertebrata</taxon>
        <taxon>Euteleostomi</taxon>
        <taxon>Mammalia</taxon>
        <taxon>Eutheria</taxon>
        <taxon>Euarchontoglires</taxon>
        <taxon>Glires</taxon>
        <taxon>Rodentia</taxon>
        <taxon>Sciuromorpha</taxon>
        <taxon>Sciuridae</taxon>
        <taxon>Xerinae</taxon>
        <taxon>Marmotini</taxon>
        <taxon>Marmota</taxon>
    </lineage>
</organism>
<evidence type="ECO:0000313" key="1">
    <source>
        <dbReference type="EMBL" id="VTJ86827.1"/>
    </source>
</evidence>
<dbReference type="GO" id="GO:0006511">
    <property type="term" value="P:ubiquitin-dependent protein catabolic process"/>
    <property type="evidence" value="ECO:0007669"/>
    <property type="project" value="TreeGrafter"/>
</dbReference>
<dbReference type="EMBL" id="CABDUW010002439">
    <property type="protein sequence ID" value="VTJ86827.1"/>
    <property type="molecule type" value="Genomic_DNA"/>
</dbReference>
<protein>
    <submittedName>
        <fullName evidence="1">Uncharacterized protein</fullName>
    </submittedName>
</protein>
<dbReference type="GO" id="GO:0005829">
    <property type="term" value="C:cytosol"/>
    <property type="evidence" value="ECO:0007669"/>
    <property type="project" value="TreeGrafter"/>
</dbReference>
<dbReference type="Proteomes" id="UP000335636">
    <property type="component" value="Unassembled WGS sequence"/>
</dbReference>
<comment type="caution">
    <text evidence="1">The sequence shown here is derived from an EMBL/GenBank/DDBJ whole genome shotgun (WGS) entry which is preliminary data.</text>
</comment>
<dbReference type="InterPro" id="IPR027417">
    <property type="entry name" value="P-loop_NTPase"/>
</dbReference>
<sequence>MINCSELKIPLFLVGKTGSSKSLSKTIMADAIQGQASHSTLSHSLKQVHLVSFQCSPHCTPHGIMNTFKQCAHFQQEKDLQQYVSVVVLDEVGLAEDSLKMSLKALHPLLEDGSIEGDPPPHQKVGFIAYETVSSRQNKEFFGLHNCYSLIKMVFATARASNKKPSPQDIAQAVLQNFRGKDDIPSLDIFMASLPEAGCVGEVKICMKTGKMVVLLNLQHLYESLYDALNQYYIYFGDQKYEDLGLGTHDVKCQVHLDFHLLVIKEKNMVYDQFPMPLINQLEKKYLNLSSVLQGWQKYIVQ</sequence>
<keyword evidence="2" id="KW-1185">Reference proteome</keyword>
<dbReference type="GO" id="GO:0005730">
    <property type="term" value="C:nucleolus"/>
    <property type="evidence" value="ECO:0007669"/>
    <property type="project" value="TreeGrafter"/>
</dbReference>
<dbReference type="GO" id="GO:0016887">
    <property type="term" value="F:ATP hydrolysis activity"/>
    <property type="evidence" value="ECO:0007669"/>
    <property type="project" value="InterPro"/>
</dbReference>
<name>A0A5E4CYD8_MARMO</name>
<dbReference type="AlphaFoldDB" id="A0A5E4CYD8"/>
<evidence type="ECO:0000313" key="2">
    <source>
        <dbReference type="Proteomes" id="UP000335636"/>
    </source>
</evidence>
<accession>A0A5E4CYD8</accession>
<dbReference type="GO" id="GO:2000051">
    <property type="term" value="P:negative regulation of non-canonical Wnt signaling pathway"/>
    <property type="evidence" value="ECO:0007669"/>
    <property type="project" value="TreeGrafter"/>
</dbReference>
<dbReference type="GO" id="GO:0016020">
    <property type="term" value="C:membrane"/>
    <property type="evidence" value="ECO:0007669"/>
    <property type="project" value="TreeGrafter"/>
</dbReference>
<proteinExistence type="predicted"/>
<gene>
    <name evidence="1" type="ORF">MONAX_5E039501</name>
</gene>